<dbReference type="Pfam" id="PF01722">
    <property type="entry name" value="BolA"/>
    <property type="match status" value="1"/>
</dbReference>
<dbReference type="GO" id="GO:0016226">
    <property type="term" value="P:iron-sulfur cluster assembly"/>
    <property type="evidence" value="ECO:0007669"/>
    <property type="project" value="TreeGrafter"/>
</dbReference>
<comment type="similarity">
    <text evidence="1">Belongs to the BolA/IbaG family.</text>
</comment>
<protein>
    <submittedName>
        <fullName evidence="2">BolA family protein</fullName>
    </submittedName>
</protein>
<dbReference type="PANTHER" id="PTHR46230:SF7">
    <property type="entry name" value="BOLA-LIKE PROTEIN 1"/>
    <property type="match status" value="1"/>
</dbReference>
<dbReference type="InterPro" id="IPR036065">
    <property type="entry name" value="BolA-like_sf"/>
</dbReference>
<reference evidence="2" key="1">
    <citation type="submission" date="2024-02" db="EMBL/GenBank/DDBJ databases">
        <title>Complete genome sequence of Xanthomonas sp. 10-10.</title>
        <authorList>
            <person name="Biessy A."/>
            <person name="Ciotola M."/>
            <person name="Cadieux M."/>
            <person name="Soufiane B."/>
            <person name="Laforest M."/>
            <person name="Filion M."/>
        </authorList>
    </citation>
    <scope>NUCLEOTIDE SEQUENCE</scope>
    <source>
        <strain evidence="2">10-10</strain>
    </source>
</reference>
<sequence>MSRVERIRQALQAALAPTELEVVDDSHRHAGHAGARDGRGHFNVRVVSAVFAGKPPLARHRAVYAAVGEMMQTDIHALSIEAIAPGEAG</sequence>
<evidence type="ECO:0000313" key="2">
    <source>
        <dbReference type="EMBL" id="XBS36176.1"/>
    </source>
</evidence>
<evidence type="ECO:0000256" key="1">
    <source>
        <dbReference type="RuleBase" id="RU003860"/>
    </source>
</evidence>
<proteinExistence type="inferred from homology"/>
<name>A0AAU7P3B8_9XANT</name>
<dbReference type="PIRSF" id="PIRSF003113">
    <property type="entry name" value="BolA"/>
    <property type="match status" value="1"/>
</dbReference>
<accession>A0AAU7P3B8</accession>
<dbReference type="AlphaFoldDB" id="A0AAU7P3B8"/>
<organism evidence="2">
    <name type="scientific">Xanthomonas sp. 10-10</name>
    <dbReference type="NCBI Taxonomy" id="3115848"/>
    <lineage>
        <taxon>Bacteria</taxon>
        <taxon>Pseudomonadati</taxon>
        <taxon>Pseudomonadota</taxon>
        <taxon>Gammaproteobacteria</taxon>
        <taxon>Lysobacterales</taxon>
        <taxon>Lysobacteraceae</taxon>
        <taxon>Xanthomonas</taxon>
    </lineage>
</organism>
<dbReference type="InterPro" id="IPR002634">
    <property type="entry name" value="BolA"/>
</dbReference>
<dbReference type="RefSeq" id="WP_349655396.1">
    <property type="nucleotide sequence ID" value="NZ_CP144460.1"/>
</dbReference>
<dbReference type="PANTHER" id="PTHR46230">
    <property type="match status" value="1"/>
</dbReference>
<dbReference type="EMBL" id="CP144460">
    <property type="protein sequence ID" value="XBS36176.1"/>
    <property type="molecule type" value="Genomic_DNA"/>
</dbReference>
<dbReference type="SUPFAM" id="SSF82657">
    <property type="entry name" value="BolA-like"/>
    <property type="match status" value="1"/>
</dbReference>
<dbReference type="Gene3D" id="3.30.300.90">
    <property type="entry name" value="BolA-like"/>
    <property type="match status" value="1"/>
</dbReference>
<gene>
    <name evidence="2" type="ORF">VZ068_11670</name>
</gene>